<dbReference type="EC" id="3.4.21.89" evidence="5"/>
<feature type="transmembrane region" description="Helical" evidence="6">
    <location>
        <begin position="149"/>
        <end position="168"/>
    </location>
</feature>
<evidence type="ECO:0000256" key="2">
    <source>
        <dbReference type="ARBA" id="ARBA00022692"/>
    </source>
</evidence>
<reference evidence="7 8" key="1">
    <citation type="submission" date="2021-01" db="EMBL/GenBank/DDBJ databases">
        <title>Genomic Encyclopedia of Type Strains, Phase IV (KMG-IV): sequencing the most valuable type-strain genomes for metagenomic binning, comparative biology and taxonomic classification.</title>
        <authorList>
            <person name="Goeker M."/>
        </authorList>
    </citation>
    <scope>NUCLEOTIDE SEQUENCE [LARGE SCALE GENOMIC DNA]</scope>
    <source>
        <strain evidence="7 8">DSM 25879</strain>
    </source>
</reference>
<name>A0ABS2P008_9BACI</name>
<evidence type="ECO:0000256" key="1">
    <source>
        <dbReference type="ARBA" id="ARBA00004370"/>
    </source>
</evidence>
<comment type="caution">
    <text evidence="7">The sequence shown here is derived from an EMBL/GenBank/DDBJ whole genome shotgun (WGS) entry which is preliminary data.</text>
</comment>
<dbReference type="InterPro" id="IPR001733">
    <property type="entry name" value="Peptidase_S26B"/>
</dbReference>
<dbReference type="PRINTS" id="PR00728">
    <property type="entry name" value="SIGNALPTASE"/>
</dbReference>
<evidence type="ECO:0000256" key="5">
    <source>
        <dbReference type="NCBIfam" id="TIGR02228"/>
    </source>
</evidence>
<gene>
    <name evidence="7" type="ORF">JOC95_001612</name>
</gene>
<dbReference type="CDD" id="cd06530">
    <property type="entry name" value="S26_SPase_I"/>
    <property type="match status" value="1"/>
</dbReference>
<dbReference type="GO" id="GO:0016787">
    <property type="term" value="F:hydrolase activity"/>
    <property type="evidence" value="ECO:0007669"/>
    <property type="project" value="UniProtKB-KW"/>
</dbReference>
<dbReference type="PANTHER" id="PTHR10806">
    <property type="entry name" value="SIGNAL PEPTIDASE COMPLEX CATALYTIC SUBUNIT SEC11"/>
    <property type="match status" value="1"/>
</dbReference>
<evidence type="ECO:0000256" key="4">
    <source>
        <dbReference type="ARBA" id="ARBA00023136"/>
    </source>
</evidence>
<evidence type="ECO:0000256" key="6">
    <source>
        <dbReference type="SAM" id="Phobius"/>
    </source>
</evidence>
<protein>
    <recommendedName>
        <fullName evidence="5">Signal peptidase I</fullName>
        <ecNumber evidence="5">3.4.21.89</ecNumber>
    </recommendedName>
</protein>
<dbReference type="EMBL" id="JAFBED010000003">
    <property type="protein sequence ID" value="MBM7619760.1"/>
    <property type="molecule type" value="Genomic_DNA"/>
</dbReference>
<keyword evidence="8" id="KW-1185">Reference proteome</keyword>
<keyword evidence="2 6" id="KW-0812">Transmembrane</keyword>
<dbReference type="InterPro" id="IPR036286">
    <property type="entry name" value="LexA/Signal_pep-like_sf"/>
</dbReference>
<evidence type="ECO:0000256" key="3">
    <source>
        <dbReference type="ARBA" id="ARBA00022989"/>
    </source>
</evidence>
<keyword evidence="3 6" id="KW-1133">Transmembrane helix</keyword>
<comment type="subcellular location">
    <subcellularLocation>
        <location evidence="1">Membrane</location>
    </subcellularLocation>
</comment>
<dbReference type="PANTHER" id="PTHR10806:SF6">
    <property type="entry name" value="SIGNAL PEPTIDASE COMPLEX CATALYTIC SUBUNIT SEC11"/>
    <property type="match status" value="1"/>
</dbReference>
<organism evidence="7 8">
    <name type="scientific">Sutcliffiella tianshenii</name>
    <dbReference type="NCBI Taxonomy" id="1463404"/>
    <lineage>
        <taxon>Bacteria</taxon>
        <taxon>Bacillati</taxon>
        <taxon>Bacillota</taxon>
        <taxon>Bacilli</taxon>
        <taxon>Bacillales</taxon>
        <taxon>Bacillaceae</taxon>
        <taxon>Sutcliffiella</taxon>
    </lineage>
</organism>
<dbReference type="Proteomes" id="UP000737402">
    <property type="component" value="Unassembled WGS sequence"/>
</dbReference>
<evidence type="ECO:0000313" key="8">
    <source>
        <dbReference type="Proteomes" id="UP000737402"/>
    </source>
</evidence>
<dbReference type="NCBIfam" id="NF046067">
    <property type="entry name" value="SigPepSipWBacil"/>
    <property type="match status" value="1"/>
</dbReference>
<dbReference type="NCBIfam" id="TIGR02228">
    <property type="entry name" value="sigpep_I_arch"/>
    <property type="match status" value="1"/>
</dbReference>
<proteinExistence type="predicted"/>
<dbReference type="InterPro" id="IPR019533">
    <property type="entry name" value="Peptidase_S26"/>
</dbReference>
<keyword evidence="4 6" id="KW-0472">Membrane</keyword>
<accession>A0ABS2P008</accession>
<evidence type="ECO:0000313" key="7">
    <source>
        <dbReference type="EMBL" id="MBM7619760.1"/>
    </source>
</evidence>
<keyword evidence="7" id="KW-0378">Hydrolase</keyword>
<dbReference type="SUPFAM" id="SSF51306">
    <property type="entry name" value="LexA/Signal peptidase"/>
    <property type="match status" value="1"/>
</dbReference>
<dbReference type="Gene3D" id="2.10.109.10">
    <property type="entry name" value="Umud Fragment, subunit A"/>
    <property type="match status" value="1"/>
</dbReference>
<sequence length="183" mass="19782">MKIMKIVYRVLKGLVVVAACLLVVIVLVARLSGGEPAILGHQIKTVLSGSMEPVFQTGSVIAIQLAKDSVSYEKGDIITFRIEDKLITHRITEAVENNGQVLYRTKGDNNDAADLWTVPAENVVGKYVDFTIPYAGYAMNIAQSKSGTALLLFVPGLLLLVSAIRSIIVAAKELEIKKLDTKG</sequence>